<dbReference type="Proteomes" id="UP001497457">
    <property type="component" value="Chromosome 11b"/>
</dbReference>
<organism evidence="2 3">
    <name type="scientific">Urochloa decumbens</name>
    <dbReference type="NCBI Taxonomy" id="240449"/>
    <lineage>
        <taxon>Eukaryota</taxon>
        <taxon>Viridiplantae</taxon>
        <taxon>Streptophyta</taxon>
        <taxon>Embryophyta</taxon>
        <taxon>Tracheophyta</taxon>
        <taxon>Spermatophyta</taxon>
        <taxon>Magnoliopsida</taxon>
        <taxon>Liliopsida</taxon>
        <taxon>Poales</taxon>
        <taxon>Poaceae</taxon>
        <taxon>PACMAD clade</taxon>
        <taxon>Panicoideae</taxon>
        <taxon>Panicodae</taxon>
        <taxon>Paniceae</taxon>
        <taxon>Melinidinae</taxon>
        <taxon>Urochloa</taxon>
    </lineage>
</organism>
<evidence type="ECO:0000256" key="1">
    <source>
        <dbReference type="SAM" id="MobiDB-lite"/>
    </source>
</evidence>
<evidence type="ECO:0000313" key="3">
    <source>
        <dbReference type="Proteomes" id="UP001497457"/>
    </source>
</evidence>
<dbReference type="SUPFAM" id="SSF57667">
    <property type="entry name" value="beta-beta-alpha zinc fingers"/>
    <property type="match status" value="1"/>
</dbReference>
<evidence type="ECO:0008006" key="4">
    <source>
        <dbReference type="Google" id="ProtNLM"/>
    </source>
</evidence>
<sequence length="84" mass="9400">MEAAVELLPEPEHEAFEPGGQPVTTSPAVAAGRTTARRWRCRVCHVECGGRDVFREHCGSEQHFDALQMFVLRPDLFADRLHVA</sequence>
<proteinExistence type="predicted"/>
<name>A0ABC8VX61_9POAL</name>
<accession>A0ABC8VX61</accession>
<gene>
    <name evidence="2" type="ORF">URODEC1_LOCUS7785</name>
</gene>
<reference evidence="2 3" key="2">
    <citation type="submission" date="2024-10" db="EMBL/GenBank/DDBJ databases">
        <authorList>
            <person name="Ryan C."/>
        </authorList>
    </citation>
    <scope>NUCLEOTIDE SEQUENCE [LARGE SCALE GENOMIC DNA]</scope>
</reference>
<protein>
    <recommendedName>
        <fullName evidence="4">U1-type domain-containing protein</fullName>
    </recommendedName>
</protein>
<dbReference type="InterPro" id="IPR036236">
    <property type="entry name" value="Znf_C2H2_sf"/>
</dbReference>
<feature type="region of interest" description="Disordered" evidence="1">
    <location>
        <begin position="1"/>
        <end position="27"/>
    </location>
</feature>
<dbReference type="EMBL" id="OZ075121">
    <property type="protein sequence ID" value="CAL4898517.1"/>
    <property type="molecule type" value="Genomic_DNA"/>
</dbReference>
<keyword evidence="3" id="KW-1185">Reference proteome</keyword>
<evidence type="ECO:0000313" key="2">
    <source>
        <dbReference type="EMBL" id="CAL4898517.1"/>
    </source>
</evidence>
<dbReference type="AlphaFoldDB" id="A0ABC8VX61"/>
<reference evidence="3" key="1">
    <citation type="submission" date="2024-06" db="EMBL/GenBank/DDBJ databases">
        <authorList>
            <person name="Ryan C."/>
        </authorList>
    </citation>
    <scope>NUCLEOTIDE SEQUENCE [LARGE SCALE GENOMIC DNA]</scope>
</reference>